<accession>A0A136J6S2</accession>
<dbReference type="Proteomes" id="UP000070501">
    <property type="component" value="Unassembled WGS sequence"/>
</dbReference>
<dbReference type="OrthoDB" id="418495at2759"/>
<organism evidence="2 3">
    <name type="scientific">Microdochium bolleyi</name>
    <dbReference type="NCBI Taxonomy" id="196109"/>
    <lineage>
        <taxon>Eukaryota</taxon>
        <taxon>Fungi</taxon>
        <taxon>Dikarya</taxon>
        <taxon>Ascomycota</taxon>
        <taxon>Pezizomycotina</taxon>
        <taxon>Sordariomycetes</taxon>
        <taxon>Xylariomycetidae</taxon>
        <taxon>Xylariales</taxon>
        <taxon>Microdochiaceae</taxon>
        <taxon>Microdochium</taxon>
    </lineage>
</organism>
<evidence type="ECO:0000313" key="3">
    <source>
        <dbReference type="Proteomes" id="UP000070501"/>
    </source>
</evidence>
<feature type="region of interest" description="Disordered" evidence="1">
    <location>
        <begin position="1"/>
        <end position="76"/>
    </location>
</feature>
<dbReference type="EMBL" id="KQ964248">
    <property type="protein sequence ID" value="KXJ92852.1"/>
    <property type="molecule type" value="Genomic_DNA"/>
</dbReference>
<sequence>MRSEHEGAAHLNGSTHDSAVHNGGHGDFDQFAEINYTNLKENHTRPGRAASAADNKRPANERTQSAGPVTEHSKWIHRDKLAKIESEELQAAGIILPRVRAASRPRRDRSQDKASLHRRDTDNSLHHHGRPTSRKNSVQSDWTPEAEVATWDLRLPDEIAEDANEQFWIQGGTGTGKGSKIPVAKVSPAPIPVDYLDRDAPMTRKASNGTLLDDDQSFSLSKPRTASGSSHRLDDSPTGQAVKRPAGEVSPKKAAQPRKTSGPAKVATQSRPKTRSGSNPVGTARSGSATRPSTRSGEIRVPEGEPPWMISAYKPDPRLPPDQQLLPTVAKRLQQEKWESEGKFGNVYDTEFRPLNEQELLKPPELQKSKSAPEDAEQGEWPLRAEAKSPTIGSRPGTSSYSTMPKIQDKPLVSPMPSPRIGAPPVQPMPVPEPRPEPMEVVEEKKKDKGCGCCLVM</sequence>
<name>A0A136J6S2_9PEZI</name>
<feature type="region of interest" description="Disordered" evidence="1">
    <location>
        <begin position="191"/>
        <end position="325"/>
    </location>
</feature>
<protein>
    <recommendedName>
        <fullName evidence="4">TeaA receptor TeaR</fullName>
    </recommendedName>
</protein>
<dbReference type="InParanoid" id="A0A136J6S2"/>
<reference evidence="3" key="1">
    <citation type="submission" date="2016-02" db="EMBL/GenBank/DDBJ databases">
        <title>Draft genome sequence of Microdochium bolleyi, a fungal endophyte of beachgrass.</title>
        <authorList>
            <consortium name="DOE Joint Genome Institute"/>
            <person name="David A.S."/>
            <person name="May G."/>
            <person name="Haridas S."/>
            <person name="Lim J."/>
            <person name="Wang M."/>
            <person name="Labutti K."/>
            <person name="Lipzen A."/>
            <person name="Barry K."/>
            <person name="Grigoriev I.V."/>
        </authorList>
    </citation>
    <scope>NUCLEOTIDE SEQUENCE [LARGE SCALE GENOMIC DNA]</scope>
    <source>
        <strain evidence="3">J235TASD1</strain>
    </source>
</reference>
<evidence type="ECO:0008006" key="4">
    <source>
        <dbReference type="Google" id="ProtNLM"/>
    </source>
</evidence>
<feature type="compositionally biased region" description="Basic and acidic residues" evidence="1">
    <location>
        <begin position="108"/>
        <end position="125"/>
    </location>
</feature>
<evidence type="ECO:0000313" key="2">
    <source>
        <dbReference type="EMBL" id="KXJ92852.1"/>
    </source>
</evidence>
<evidence type="ECO:0000256" key="1">
    <source>
        <dbReference type="SAM" id="MobiDB-lite"/>
    </source>
</evidence>
<dbReference type="STRING" id="196109.A0A136J6S2"/>
<feature type="compositionally biased region" description="Basic and acidic residues" evidence="1">
    <location>
        <begin position="434"/>
        <end position="449"/>
    </location>
</feature>
<feature type="region of interest" description="Disordered" evidence="1">
    <location>
        <begin position="88"/>
        <end position="144"/>
    </location>
</feature>
<feature type="compositionally biased region" description="Basic and acidic residues" evidence="1">
    <location>
        <begin position="350"/>
        <end position="373"/>
    </location>
</feature>
<gene>
    <name evidence="2" type="ORF">Micbo1qcDRAFT_51534</name>
</gene>
<dbReference type="AlphaFoldDB" id="A0A136J6S2"/>
<feature type="region of interest" description="Disordered" evidence="1">
    <location>
        <begin position="337"/>
        <end position="449"/>
    </location>
</feature>
<feature type="compositionally biased region" description="Polar residues" evidence="1">
    <location>
        <begin position="267"/>
        <end position="296"/>
    </location>
</feature>
<feature type="compositionally biased region" description="Polar residues" evidence="1">
    <location>
        <begin position="217"/>
        <end position="230"/>
    </location>
</feature>
<proteinExistence type="predicted"/>
<feature type="compositionally biased region" description="Polar residues" evidence="1">
    <location>
        <begin position="396"/>
        <end position="405"/>
    </location>
</feature>
<keyword evidence="3" id="KW-1185">Reference proteome</keyword>